<keyword evidence="11" id="KW-1185">Reference proteome</keyword>
<feature type="compositionally biased region" description="Basic residues" evidence="8">
    <location>
        <begin position="10"/>
        <end position="19"/>
    </location>
</feature>
<dbReference type="GO" id="GO:0004674">
    <property type="term" value="F:protein serine/threonine kinase activity"/>
    <property type="evidence" value="ECO:0007669"/>
    <property type="project" value="UniProtKB-KW"/>
</dbReference>
<dbReference type="SUPFAM" id="SSF56112">
    <property type="entry name" value="Protein kinase-like (PK-like)"/>
    <property type="match status" value="1"/>
</dbReference>
<dbReference type="FunFam" id="1.10.510.10:FF:000571">
    <property type="entry name" value="Maternal embryonic leucine zipper kinase"/>
    <property type="match status" value="1"/>
</dbReference>
<feature type="non-terminal residue" evidence="10">
    <location>
        <position position="285"/>
    </location>
</feature>
<evidence type="ECO:0000256" key="5">
    <source>
        <dbReference type="ARBA" id="ARBA00022840"/>
    </source>
</evidence>
<evidence type="ECO:0000256" key="2">
    <source>
        <dbReference type="ARBA" id="ARBA00022679"/>
    </source>
</evidence>
<evidence type="ECO:0000256" key="1">
    <source>
        <dbReference type="ARBA" id="ARBA00022527"/>
    </source>
</evidence>
<dbReference type="PROSITE" id="PS50011">
    <property type="entry name" value="PROTEIN_KINASE_DOM"/>
    <property type="match status" value="1"/>
</dbReference>
<dbReference type="PROSITE" id="PS00107">
    <property type="entry name" value="PROTEIN_KINASE_ATP"/>
    <property type="match status" value="1"/>
</dbReference>
<dbReference type="GO" id="GO:0005737">
    <property type="term" value="C:cytoplasm"/>
    <property type="evidence" value="ECO:0007669"/>
    <property type="project" value="TreeGrafter"/>
</dbReference>
<dbReference type="RefSeq" id="XP_009041326.1">
    <property type="nucleotide sequence ID" value="XM_009043078.1"/>
</dbReference>
<keyword evidence="1 7" id="KW-0723">Serine/threonine-protein kinase</keyword>
<accession>F0YLG1</accession>
<dbReference type="eggNOG" id="KOG0583">
    <property type="taxonomic scope" value="Eukaryota"/>
</dbReference>
<gene>
    <name evidence="10" type="ORF">AURANDRAFT_33200</name>
</gene>
<evidence type="ECO:0000256" key="6">
    <source>
        <dbReference type="PROSITE-ProRule" id="PRU10141"/>
    </source>
</evidence>
<proteinExistence type="inferred from homology"/>
<keyword evidence="2" id="KW-0808">Transferase</keyword>
<protein>
    <recommendedName>
        <fullName evidence="9">Protein kinase domain-containing protein</fullName>
    </recommendedName>
</protein>
<organism evidence="11">
    <name type="scientific">Aureococcus anophagefferens</name>
    <name type="common">Harmful bloom alga</name>
    <dbReference type="NCBI Taxonomy" id="44056"/>
    <lineage>
        <taxon>Eukaryota</taxon>
        <taxon>Sar</taxon>
        <taxon>Stramenopiles</taxon>
        <taxon>Ochrophyta</taxon>
        <taxon>Pelagophyceae</taxon>
        <taxon>Pelagomonadales</taxon>
        <taxon>Pelagomonadaceae</taxon>
        <taxon>Aureococcus</taxon>
    </lineage>
</organism>
<dbReference type="PANTHER" id="PTHR24346:SF82">
    <property type="entry name" value="KP78A-RELATED"/>
    <property type="match status" value="1"/>
</dbReference>
<keyword evidence="5 6" id="KW-0067">ATP-binding</keyword>
<dbReference type="Gene3D" id="1.10.510.10">
    <property type="entry name" value="Transferase(Phosphotransferase) domain 1"/>
    <property type="match status" value="1"/>
</dbReference>
<dbReference type="InterPro" id="IPR008271">
    <property type="entry name" value="Ser/Thr_kinase_AS"/>
</dbReference>
<dbReference type="PANTHER" id="PTHR24346">
    <property type="entry name" value="MAP/MICROTUBULE AFFINITY-REGULATING KINASE"/>
    <property type="match status" value="1"/>
</dbReference>
<dbReference type="InterPro" id="IPR011009">
    <property type="entry name" value="Kinase-like_dom_sf"/>
</dbReference>
<dbReference type="GeneID" id="20221267"/>
<reference evidence="10 11" key="1">
    <citation type="journal article" date="2011" name="Proc. Natl. Acad. Sci. U.S.A.">
        <title>Niche of harmful alga Aureococcus anophagefferens revealed through ecogenomics.</title>
        <authorList>
            <person name="Gobler C.J."/>
            <person name="Berry D.L."/>
            <person name="Dyhrman S.T."/>
            <person name="Wilhelm S.W."/>
            <person name="Salamov A."/>
            <person name="Lobanov A.V."/>
            <person name="Zhang Y."/>
            <person name="Collier J.L."/>
            <person name="Wurch L.L."/>
            <person name="Kustka A.B."/>
            <person name="Dill B.D."/>
            <person name="Shah M."/>
            <person name="VerBerkmoes N.C."/>
            <person name="Kuo A."/>
            <person name="Terry A."/>
            <person name="Pangilinan J."/>
            <person name="Lindquist E.A."/>
            <person name="Lucas S."/>
            <person name="Paulsen I.T."/>
            <person name="Hattenrath-Lehmann T.K."/>
            <person name="Talmage S.C."/>
            <person name="Walker E.A."/>
            <person name="Koch F."/>
            <person name="Burson A.M."/>
            <person name="Marcoval M.A."/>
            <person name="Tang Y.Z."/>
            <person name="Lecleir G.R."/>
            <person name="Coyne K.J."/>
            <person name="Berg G.M."/>
            <person name="Bertrand E.M."/>
            <person name="Saito M.A."/>
            <person name="Gladyshev V.N."/>
            <person name="Grigoriev I.V."/>
        </authorList>
    </citation>
    <scope>NUCLEOTIDE SEQUENCE [LARGE SCALE GENOMIC DNA]</scope>
    <source>
        <strain evidence="11">CCMP 1984</strain>
    </source>
</reference>
<evidence type="ECO:0000259" key="9">
    <source>
        <dbReference type="PROSITE" id="PS50011"/>
    </source>
</evidence>
<dbReference type="Proteomes" id="UP000002729">
    <property type="component" value="Unassembled WGS sequence"/>
</dbReference>
<dbReference type="FunFam" id="3.30.200.20:FF:000003">
    <property type="entry name" value="Non-specific serine/threonine protein kinase"/>
    <property type="match status" value="1"/>
</dbReference>
<dbReference type="CDD" id="cd14003">
    <property type="entry name" value="STKc_AMPK-like"/>
    <property type="match status" value="1"/>
</dbReference>
<feature type="domain" description="Protein kinase" evidence="9">
    <location>
        <begin position="52"/>
        <end position="285"/>
    </location>
</feature>
<evidence type="ECO:0000256" key="8">
    <source>
        <dbReference type="SAM" id="MobiDB-lite"/>
    </source>
</evidence>
<dbReference type="OMA" id="EDPWYSP"/>
<comment type="similarity">
    <text evidence="7">Belongs to the protein kinase superfamily.</text>
</comment>
<evidence type="ECO:0000256" key="7">
    <source>
        <dbReference type="RuleBase" id="RU000304"/>
    </source>
</evidence>
<dbReference type="AlphaFoldDB" id="F0YLG1"/>
<dbReference type="PROSITE" id="PS00108">
    <property type="entry name" value="PROTEIN_KINASE_ST"/>
    <property type="match status" value="1"/>
</dbReference>
<dbReference type="GO" id="GO:0035556">
    <property type="term" value="P:intracellular signal transduction"/>
    <property type="evidence" value="ECO:0007669"/>
    <property type="project" value="TreeGrafter"/>
</dbReference>
<dbReference type="KEGG" id="aaf:AURANDRAFT_33200"/>
<keyword evidence="4" id="KW-0418">Kinase</keyword>
<evidence type="ECO:0000256" key="4">
    <source>
        <dbReference type="ARBA" id="ARBA00022777"/>
    </source>
</evidence>
<feature type="binding site" evidence="6">
    <location>
        <position position="81"/>
    </location>
    <ligand>
        <name>ATP</name>
        <dbReference type="ChEBI" id="CHEBI:30616"/>
    </ligand>
</feature>
<name>F0YLG1_AURAN</name>
<dbReference type="InterPro" id="IPR017441">
    <property type="entry name" value="Protein_kinase_ATP_BS"/>
</dbReference>
<dbReference type="OrthoDB" id="193931at2759"/>
<evidence type="ECO:0000313" key="10">
    <source>
        <dbReference type="EMBL" id="EGB04049.1"/>
    </source>
</evidence>
<keyword evidence="3 6" id="KW-0547">Nucleotide-binding</keyword>
<dbReference type="SMART" id="SM00220">
    <property type="entry name" value="S_TKc"/>
    <property type="match status" value="1"/>
</dbReference>
<dbReference type="InParanoid" id="F0YLG1"/>
<dbReference type="InterPro" id="IPR000719">
    <property type="entry name" value="Prot_kinase_dom"/>
</dbReference>
<sequence>MWPRPSNKPRTPRVGHRPRPGNSQTGHHGRYSNYRPQYRDKCGSRARTVGHYLMGRTLGEGSFGKVRLGTHILTGEKVAVKVLEKSRLVEAADVQRVAREIKILKRNRHQNIIQLFEVLDTPTAIYLIMENADAGEMFNYIVRNKRVEELQACRFFHQIIDGAEYLHDMEVTHRDLKPENLLLQSSTHGLLVKIVDFGLSNTHDGGTLLQTACGSPCYAAPEMIAGLRYWGPKADVWSMGVILYALVCGYLPFEDSNTATLYKKIMAGTYTCPSWISSEVRDLIS</sequence>
<dbReference type="EMBL" id="GL833157">
    <property type="protein sequence ID" value="EGB04049.1"/>
    <property type="molecule type" value="Genomic_DNA"/>
</dbReference>
<dbReference type="Pfam" id="PF00069">
    <property type="entry name" value="Pkinase"/>
    <property type="match status" value="1"/>
</dbReference>
<evidence type="ECO:0000256" key="3">
    <source>
        <dbReference type="ARBA" id="ARBA00022741"/>
    </source>
</evidence>
<feature type="region of interest" description="Disordered" evidence="8">
    <location>
        <begin position="1"/>
        <end position="37"/>
    </location>
</feature>
<evidence type="ECO:0000313" key="11">
    <source>
        <dbReference type="Proteomes" id="UP000002729"/>
    </source>
</evidence>
<dbReference type="GO" id="GO:0005524">
    <property type="term" value="F:ATP binding"/>
    <property type="evidence" value="ECO:0007669"/>
    <property type="project" value="UniProtKB-UniRule"/>
</dbReference>